<dbReference type="InterPro" id="IPR017850">
    <property type="entry name" value="Alkaline_phosphatase_core_sf"/>
</dbReference>
<organism evidence="8 9">
    <name type="scientific">Aureliella helgolandensis</name>
    <dbReference type="NCBI Taxonomy" id="2527968"/>
    <lineage>
        <taxon>Bacteria</taxon>
        <taxon>Pseudomonadati</taxon>
        <taxon>Planctomycetota</taxon>
        <taxon>Planctomycetia</taxon>
        <taxon>Pirellulales</taxon>
        <taxon>Pirellulaceae</taxon>
        <taxon>Aureliella</taxon>
    </lineage>
</organism>
<keyword evidence="3" id="KW-0479">Metal-binding</keyword>
<name>A0A518G1I3_9BACT</name>
<evidence type="ECO:0000256" key="6">
    <source>
        <dbReference type="ARBA" id="ARBA00022837"/>
    </source>
</evidence>
<comment type="cofactor">
    <cofactor evidence="1">
        <name>Ca(2+)</name>
        <dbReference type="ChEBI" id="CHEBI:29108"/>
    </cofactor>
</comment>
<protein>
    <submittedName>
        <fullName evidence="8">Choline-sulfatase</fullName>
        <ecNumber evidence="8">3.1.6.6</ecNumber>
    </submittedName>
</protein>
<evidence type="ECO:0000256" key="5">
    <source>
        <dbReference type="ARBA" id="ARBA00022801"/>
    </source>
</evidence>
<dbReference type="PROSITE" id="PS00149">
    <property type="entry name" value="SULFATASE_2"/>
    <property type="match status" value="1"/>
</dbReference>
<dbReference type="Pfam" id="PF00884">
    <property type="entry name" value="Sulfatase"/>
    <property type="match status" value="1"/>
</dbReference>
<keyword evidence="5 8" id="KW-0378">Hydrolase</keyword>
<dbReference type="InterPro" id="IPR000917">
    <property type="entry name" value="Sulfatase_N"/>
</dbReference>
<keyword evidence="9" id="KW-1185">Reference proteome</keyword>
<dbReference type="Proteomes" id="UP000318017">
    <property type="component" value="Chromosome"/>
</dbReference>
<gene>
    <name evidence="8" type="primary">betC_2</name>
    <name evidence="8" type="ORF">Q31a_06790</name>
</gene>
<dbReference type="RefSeq" id="WP_197356120.1">
    <property type="nucleotide sequence ID" value="NZ_CP036298.1"/>
</dbReference>
<evidence type="ECO:0000256" key="3">
    <source>
        <dbReference type="ARBA" id="ARBA00022723"/>
    </source>
</evidence>
<proteinExistence type="inferred from homology"/>
<accession>A0A518G1I3</accession>
<dbReference type="PANTHER" id="PTHR45953:SF1">
    <property type="entry name" value="IDURONATE 2-SULFATASE"/>
    <property type="match status" value="1"/>
</dbReference>
<evidence type="ECO:0000256" key="1">
    <source>
        <dbReference type="ARBA" id="ARBA00001913"/>
    </source>
</evidence>
<dbReference type="GO" id="GO:0004423">
    <property type="term" value="F:iduronate-2-sulfatase activity"/>
    <property type="evidence" value="ECO:0007669"/>
    <property type="project" value="InterPro"/>
</dbReference>
<reference evidence="8 9" key="1">
    <citation type="submission" date="2019-02" db="EMBL/GenBank/DDBJ databases">
        <title>Deep-cultivation of Planctomycetes and their phenomic and genomic characterization uncovers novel biology.</title>
        <authorList>
            <person name="Wiegand S."/>
            <person name="Jogler M."/>
            <person name="Boedeker C."/>
            <person name="Pinto D."/>
            <person name="Vollmers J."/>
            <person name="Rivas-Marin E."/>
            <person name="Kohn T."/>
            <person name="Peeters S.H."/>
            <person name="Heuer A."/>
            <person name="Rast P."/>
            <person name="Oberbeckmann S."/>
            <person name="Bunk B."/>
            <person name="Jeske O."/>
            <person name="Meyerdierks A."/>
            <person name="Storesund J.E."/>
            <person name="Kallscheuer N."/>
            <person name="Luecker S."/>
            <person name="Lage O.M."/>
            <person name="Pohl T."/>
            <person name="Merkel B.J."/>
            <person name="Hornburger P."/>
            <person name="Mueller R.-W."/>
            <person name="Bruemmer F."/>
            <person name="Labrenz M."/>
            <person name="Spormann A.M."/>
            <person name="Op den Camp H."/>
            <person name="Overmann J."/>
            <person name="Amann R."/>
            <person name="Jetten M.S.M."/>
            <person name="Mascher T."/>
            <person name="Medema M.H."/>
            <person name="Devos D.P."/>
            <person name="Kaster A.-K."/>
            <person name="Ovreas L."/>
            <person name="Rohde M."/>
            <person name="Galperin M.Y."/>
            <person name="Jogler C."/>
        </authorList>
    </citation>
    <scope>NUCLEOTIDE SEQUENCE [LARGE SCALE GENOMIC DNA]</scope>
    <source>
        <strain evidence="8 9">Q31a</strain>
    </source>
</reference>
<evidence type="ECO:0000313" key="8">
    <source>
        <dbReference type="EMBL" id="QDV22394.1"/>
    </source>
</evidence>
<dbReference type="EC" id="3.1.6.6" evidence="8"/>
<dbReference type="PANTHER" id="PTHR45953">
    <property type="entry name" value="IDURONATE 2-SULFATASE"/>
    <property type="match status" value="1"/>
</dbReference>
<dbReference type="AlphaFoldDB" id="A0A518G1I3"/>
<dbReference type="InterPro" id="IPR035874">
    <property type="entry name" value="IDS"/>
</dbReference>
<dbReference type="EMBL" id="CP036298">
    <property type="protein sequence ID" value="QDV22394.1"/>
    <property type="molecule type" value="Genomic_DNA"/>
</dbReference>
<dbReference type="CDD" id="cd16030">
    <property type="entry name" value="iduronate-2-sulfatase"/>
    <property type="match status" value="1"/>
</dbReference>
<keyword evidence="6" id="KW-0106">Calcium</keyword>
<dbReference type="InterPro" id="IPR024607">
    <property type="entry name" value="Sulfatase_CS"/>
</dbReference>
<dbReference type="SUPFAM" id="SSF53649">
    <property type="entry name" value="Alkaline phosphatase-like"/>
    <property type="match status" value="1"/>
</dbReference>
<evidence type="ECO:0000256" key="4">
    <source>
        <dbReference type="ARBA" id="ARBA00022729"/>
    </source>
</evidence>
<dbReference type="GO" id="GO:0047753">
    <property type="term" value="F:choline-sulfatase activity"/>
    <property type="evidence" value="ECO:0007669"/>
    <property type="project" value="UniProtKB-EC"/>
</dbReference>
<comment type="similarity">
    <text evidence="2">Belongs to the sulfatase family.</text>
</comment>
<evidence type="ECO:0000313" key="9">
    <source>
        <dbReference type="Proteomes" id="UP000318017"/>
    </source>
</evidence>
<dbReference type="GO" id="GO:0005737">
    <property type="term" value="C:cytoplasm"/>
    <property type="evidence" value="ECO:0007669"/>
    <property type="project" value="TreeGrafter"/>
</dbReference>
<feature type="domain" description="Sulfatase N-terminal" evidence="7">
    <location>
        <begin position="35"/>
        <end position="377"/>
    </location>
</feature>
<keyword evidence="4" id="KW-0732">Signal</keyword>
<dbReference type="Gene3D" id="3.40.720.10">
    <property type="entry name" value="Alkaline Phosphatase, subunit A"/>
    <property type="match status" value="1"/>
</dbReference>
<evidence type="ECO:0000259" key="7">
    <source>
        <dbReference type="Pfam" id="PF00884"/>
    </source>
</evidence>
<dbReference type="KEGG" id="ahel:Q31a_06790"/>
<dbReference type="GO" id="GO:0046872">
    <property type="term" value="F:metal ion binding"/>
    <property type="evidence" value="ECO:0007669"/>
    <property type="project" value="UniProtKB-KW"/>
</dbReference>
<evidence type="ECO:0000256" key="2">
    <source>
        <dbReference type="ARBA" id="ARBA00008779"/>
    </source>
</evidence>
<sequence>MNYTPPTLIRTFLFLMCMVLGLSTCLAPLGAADRPNVLFIAADDLRNDLGCLGNEEVLTPHLDRLAEQGRLFKHAYCQQAVCNPSRASLMTGLRPDTLGIWDLPTHFRDVRPQVVTLPQHFMQHGYFTQNVGKIYHNWIHDLQGDPASWSVPAAMHFANHGSDTPQVTGELPPNLASDLKCECRDVPDDAYFDGRVADLAIQALQQRQASSTPFFLAVGFWKPHSPFNAPKKYWDLYDRSQLSPPANPEWPTDAPRIAWHNSREILGRKEPRVLDEASVMEMRHGYLAAISYMDAQVGRVLDELERLDLRKNTIVVFWSDHGYHLGEQTLWAKTSNFELDAAVPLMIATPEMHAAGTATGSLAELLDMYPTLIDLCGLPAVPDLEGKSLKPILENPQATVRSAAFTQHPRPAYYDEQPEVMGRSVRTARYRYTEWRDFTSGDLMATELYDHETDPLETINVAALPEYQQAIRECQQLKLEGFSL</sequence>